<evidence type="ECO:0000256" key="1">
    <source>
        <dbReference type="SAM" id="MobiDB-lite"/>
    </source>
</evidence>
<name>A0A2N5U702_9BASI</name>
<comment type="caution">
    <text evidence="2">The sequence shown here is derived from an EMBL/GenBank/DDBJ whole genome shotgun (WGS) entry which is preliminary data.</text>
</comment>
<feature type="compositionally biased region" description="Polar residues" evidence="1">
    <location>
        <begin position="1"/>
        <end position="17"/>
    </location>
</feature>
<proteinExistence type="predicted"/>
<accession>A0A2N5U702</accession>
<feature type="compositionally biased region" description="Polar residues" evidence="1">
    <location>
        <begin position="100"/>
        <end position="112"/>
    </location>
</feature>
<dbReference type="Proteomes" id="UP000235388">
    <property type="component" value="Unassembled WGS sequence"/>
</dbReference>
<keyword evidence="3" id="KW-1185">Reference proteome</keyword>
<feature type="compositionally biased region" description="Polar residues" evidence="1">
    <location>
        <begin position="32"/>
        <end position="44"/>
    </location>
</feature>
<feature type="region of interest" description="Disordered" evidence="1">
    <location>
        <begin position="100"/>
        <end position="150"/>
    </location>
</feature>
<gene>
    <name evidence="2" type="ORF">PCANC_16446</name>
</gene>
<dbReference type="EMBL" id="PGCJ01000298">
    <property type="protein sequence ID" value="PLW33512.1"/>
    <property type="molecule type" value="Genomic_DNA"/>
</dbReference>
<reference evidence="2 3" key="1">
    <citation type="submission" date="2017-11" db="EMBL/GenBank/DDBJ databases">
        <title>De novo assembly and phasing of dikaryotic genomes from two isolates of Puccinia coronata f. sp. avenae, the causal agent of oat crown rust.</title>
        <authorList>
            <person name="Miller M.E."/>
            <person name="Zhang Y."/>
            <person name="Omidvar V."/>
            <person name="Sperschneider J."/>
            <person name="Schwessinger B."/>
            <person name="Raley C."/>
            <person name="Palmer J.M."/>
            <person name="Garnica D."/>
            <person name="Upadhyaya N."/>
            <person name="Rathjen J."/>
            <person name="Taylor J.M."/>
            <person name="Park R.F."/>
            <person name="Dodds P.N."/>
            <person name="Hirsch C.D."/>
            <person name="Kianian S.F."/>
            <person name="Figueroa M."/>
        </authorList>
    </citation>
    <scope>NUCLEOTIDE SEQUENCE [LARGE SCALE GENOMIC DNA]</scope>
    <source>
        <strain evidence="2">12NC29</strain>
    </source>
</reference>
<dbReference type="AlphaFoldDB" id="A0A2N5U702"/>
<evidence type="ECO:0000313" key="3">
    <source>
        <dbReference type="Proteomes" id="UP000235388"/>
    </source>
</evidence>
<feature type="region of interest" description="Disordered" evidence="1">
    <location>
        <begin position="1"/>
        <end position="44"/>
    </location>
</feature>
<evidence type="ECO:0000313" key="2">
    <source>
        <dbReference type="EMBL" id="PLW33512.1"/>
    </source>
</evidence>
<dbReference type="OrthoDB" id="10546368at2759"/>
<organism evidence="2 3">
    <name type="scientific">Puccinia coronata f. sp. avenae</name>
    <dbReference type="NCBI Taxonomy" id="200324"/>
    <lineage>
        <taxon>Eukaryota</taxon>
        <taxon>Fungi</taxon>
        <taxon>Dikarya</taxon>
        <taxon>Basidiomycota</taxon>
        <taxon>Pucciniomycotina</taxon>
        <taxon>Pucciniomycetes</taxon>
        <taxon>Pucciniales</taxon>
        <taxon>Pucciniaceae</taxon>
        <taxon>Puccinia</taxon>
    </lineage>
</organism>
<sequence>MSHTINSNQPHNRSSHPPTRGVNSAMPPPSHPASQSRPSSRTASGTHLAAFVPPHLQQSSVPGNNVPIPYQNGPGGGGYLYQAAGNSAHFNQFNVGQDESNFDSSHHASNNGFEPLGNSYISTPPLPPPFVPGQDDRDRDESTYSNQAGRNLMISESSSFSSQINHDVLQEIFDLSEHNLSHARRLLEMTQPNIMGALVYGLISIRTNQARPASLAPDSGNPPPNQDGVVDDFARFEYKDQIKNNIRDFARRKILEARLVTYSRPVDDDGASLPTALINMTQAYVSSLPRADHAKYLPPGYSAGNGAARRSLWKLLGELLKHIRVSCRNLLLKNIIDTSNGKANGNAPSLDMLYNQIHSALSVTGAVPGNWSQLSPRVKVRFAYMRLETAAHSMKPTQGHGSQWTPIDNHLLFMSQQSPGYLQAWAAMIMEKDNEVFGPRGAVWQSVKHLCTLPTHEDVLEREVLDLSLPARTQQSQAQEPLDFSSMND</sequence>
<protein>
    <submittedName>
        <fullName evidence="2">Uncharacterized protein</fullName>
    </submittedName>
</protein>